<dbReference type="Ensembl" id="ENSLACT00000017672.1">
    <property type="protein sequence ID" value="ENSLACP00000017542.1"/>
    <property type="gene ID" value="ENSLACG00000015452.1"/>
</dbReference>
<dbReference type="AlphaFoldDB" id="H3B6M1"/>
<evidence type="ECO:0000256" key="1">
    <source>
        <dbReference type="PROSITE-ProRule" id="PRU00042"/>
    </source>
</evidence>
<keyword evidence="1" id="KW-0479">Metal-binding</keyword>
<reference evidence="3" key="2">
    <citation type="submission" date="2025-08" db="UniProtKB">
        <authorList>
            <consortium name="Ensembl"/>
        </authorList>
    </citation>
    <scope>IDENTIFICATION</scope>
</reference>
<dbReference type="GO" id="GO:0008270">
    <property type="term" value="F:zinc ion binding"/>
    <property type="evidence" value="ECO:0007669"/>
    <property type="project" value="UniProtKB-KW"/>
</dbReference>
<dbReference type="PROSITE" id="PS00028">
    <property type="entry name" value="ZINC_FINGER_C2H2_1"/>
    <property type="match status" value="1"/>
</dbReference>
<protein>
    <recommendedName>
        <fullName evidence="2">C2H2-type domain-containing protein</fullName>
    </recommendedName>
</protein>
<dbReference type="HOGENOM" id="CLU_102580_0_0_1"/>
<dbReference type="SMART" id="SM00355">
    <property type="entry name" value="ZnF_C2H2"/>
    <property type="match status" value="1"/>
</dbReference>
<dbReference type="PROSITE" id="PS50157">
    <property type="entry name" value="ZINC_FINGER_C2H2_2"/>
    <property type="match status" value="1"/>
</dbReference>
<keyword evidence="1" id="KW-0863">Zinc-finger</keyword>
<evidence type="ECO:0000313" key="4">
    <source>
        <dbReference type="Proteomes" id="UP000008672"/>
    </source>
</evidence>
<dbReference type="GeneTree" id="ENSGT00950000183299"/>
<feature type="domain" description="C2H2-type" evidence="2">
    <location>
        <begin position="150"/>
        <end position="175"/>
    </location>
</feature>
<dbReference type="InterPro" id="IPR013087">
    <property type="entry name" value="Znf_C2H2_type"/>
</dbReference>
<evidence type="ECO:0000259" key="2">
    <source>
        <dbReference type="PROSITE" id="PS50157"/>
    </source>
</evidence>
<name>H3B6M1_LATCH</name>
<accession>H3B6M1</accession>
<dbReference type="EMBL" id="AFYH01081292">
    <property type="status" value="NOT_ANNOTATED_CDS"/>
    <property type="molecule type" value="Genomic_DNA"/>
</dbReference>
<dbReference type="Proteomes" id="UP000008672">
    <property type="component" value="Unassembled WGS sequence"/>
</dbReference>
<sequence length="175" mass="20420">MSKTVLIDEEIQYRIKCASTAFRRLRHCTFNEKGLTISTTTSIVAMIIRAQLRWASHICRMQDSRLPKQLFFSQLSAGQRKRYKDTPKANMKKCGINTDAWEELDSDRTTWKAICNQGIRDYEQNHLHNETEKHHKWKEHLGAPPPDSNYTCDICGCICRSRIGLLSHLRTHFLQ</sequence>
<organism evidence="3 4">
    <name type="scientific">Latimeria chalumnae</name>
    <name type="common">Coelacanth</name>
    <dbReference type="NCBI Taxonomy" id="7897"/>
    <lineage>
        <taxon>Eukaryota</taxon>
        <taxon>Metazoa</taxon>
        <taxon>Chordata</taxon>
        <taxon>Craniata</taxon>
        <taxon>Vertebrata</taxon>
        <taxon>Euteleostomi</taxon>
        <taxon>Coelacanthiformes</taxon>
        <taxon>Coelacanthidae</taxon>
        <taxon>Latimeria</taxon>
    </lineage>
</organism>
<evidence type="ECO:0000313" key="3">
    <source>
        <dbReference type="Ensembl" id="ENSLACP00000017542.1"/>
    </source>
</evidence>
<proteinExistence type="predicted"/>
<keyword evidence="1" id="KW-0862">Zinc</keyword>
<keyword evidence="4" id="KW-1185">Reference proteome</keyword>
<dbReference type="eggNOG" id="KOG1075">
    <property type="taxonomic scope" value="Eukaryota"/>
</dbReference>
<dbReference type="InParanoid" id="H3B6M1"/>
<dbReference type="OMA" id="RWASHIC"/>
<reference evidence="3" key="3">
    <citation type="submission" date="2025-09" db="UniProtKB">
        <authorList>
            <consortium name="Ensembl"/>
        </authorList>
    </citation>
    <scope>IDENTIFICATION</scope>
</reference>
<reference evidence="4" key="1">
    <citation type="submission" date="2011-08" db="EMBL/GenBank/DDBJ databases">
        <title>The draft genome of Latimeria chalumnae.</title>
        <authorList>
            <person name="Di Palma F."/>
            <person name="Alfoldi J."/>
            <person name="Johnson J."/>
            <person name="Berlin A."/>
            <person name="Gnerre S."/>
            <person name="Jaffe D."/>
            <person name="MacCallum I."/>
            <person name="Young S."/>
            <person name="Walker B.J."/>
            <person name="Lander E."/>
            <person name="Lindblad-Toh K."/>
        </authorList>
    </citation>
    <scope>NUCLEOTIDE SEQUENCE [LARGE SCALE GENOMIC DNA]</scope>
    <source>
        <strain evidence="4">Wild caught</strain>
    </source>
</reference>